<evidence type="ECO:0008006" key="3">
    <source>
        <dbReference type="Google" id="ProtNLM"/>
    </source>
</evidence>
<accession>U5DCH9</accession>
<name>U5DCH9_AMBTC</name>
<dbReference type="AlphaFoldDB" id="U5DCH9"/>
<dbReference type="InterPro" id="IPR044296">
    <property type="entry name" value="HIPP46"/>
</dbReference>
<sequence length="117" mass="13010">MKREVVIEVTVNCEKCRIQAFKDVSKARGVIQLGLEGEDKSQVMVIGDGVDAAKLTMILRKKVGHTELVSVEENKDVKKDPKPSVEPTVCNYPCSYAPPQPLCFEVRPSYNDQCSIL</sequence>
<dbReference type="STRING" id="13333.U5DCH9"/>
<protein>
    <recommendedName>
        <fullName evidence="3">HMA domain-containing protein</fullName>
    </recommendedName>
</protein>
<reference evidence="2" key="1">
    <citation type="journal article" date="2013" name="Science">
        <title>The Amborella genome and the evolution of flowering plants.</title>
        <authorList>
            <consortium name="Amborella Genome Project"/>
        </authorList>
    </citation>
    <scope>NUCLEOTIDE SEQUENCE [LARGE SCALE GENOMIC DNA]</scope>
</reference>
<proteinExistence type="predicted"/>
<dbReference type="eggNOG" id="ENOG502S8KS">
    <property type="taxonomic scope" value="Eukaryota"/>
</dbReference>
<gene>
    <name evidence="1" type="ORF">AMTR_s00061p00147320</name>
</gene>
<keyword evidence="2" id="KW-1185">Reference proteome</keyword>
<organism evidence="1 2">
    <name type="scientific">Amborella trichopoda</name>
    <dbReference type="NCBI Taxonomy" id="13333"/>
    <lineage>
        <taxon>Eukaryota</taxon>
        <taxon>Viridiplantae</taxon>
        <taxon>Streptophyta</taxon>
        <taxon>Embryophyta</taxon>
        <taxon>Tracheophyta</taxon>
        <taxon>Spermatophyta</taxon>
        <taxon>Magnoliopsida</taxon>
        <taxon>Amborellales</taxon>
        <taxon>Amborellaceae</taxon>
        <taxon>Amborella</taxon>
    </lineage>
</organism>
<dbReference type="EMBL" id="KI392075">
    <property type="protein sequence ID" value="ERN19122.1"/>
    <property type="molecule type" value="Genomic_DNA"/>
</dbReference>
<dbReference type="Gramene" id="ERN19122">
    <property type="protein sequence ID" value="ERN19122"/>
    <property type="gene ID" value="AMTR_s00061p00147320"/>
</dbReference>
<dbReference type="Gene3D" id="3.30.70.100">
    <property type="match status" value="1"/>
</dbReference>
<dbReference type="OMA" id="CMPCERC"/>
<dbReference type="PANTHER" id="PTHR46371">
    <property type="entry name" value="OS04G0464100 PROTEIN"/>
    <property type="match status" value="1"/>
</dbReference>
<dbReference type="HOGENOM" id="CLU_092610_2_2_1"/>
<evidence type="ECO:0000313" key="2">
    <source>
        <dbReference type="Proteomes" id="UP000017836"/>
    </source>
</evidence>
<dbReference type="Proteomes" id="UP000017836">
    <property type="component" value="Unassembled WGS sequence"/>
</dbReference>
<evidence type="ECO:0000313" key="1">
    <source>
        <dbReference type="EMBL" id="ERN19122.1"/>
    </source>
</evidence>